<evidence type="ECO:0000256" key="3">
    <source>
        <dbReference type="ARBA" id="ARBA00022989"/>
    </source>
</evidence>
<dbReference type="EMBL" id="JACAZH010000001">
    <property type="protein sequence ID" value="KAF7376189.1"/>
    <property type="molecule type" value="Genomic_DNA"/>
</dbReference>
<evidence type="ECO:0000256" key="1">
    <source>
        <dbReference type="ARBA" id="ARBA00004141"/>
    </source>
</evidence>
<name>A0A8H6ZF37_9AGAR</name>
<protein>
    <submittedName>
        <fullName evidence="7">Uncharacterized protein</fullName>
    </submittedName>
</protein>
<evidence type="ECO:0000313" key="8">
    <source>
        <dbReference type="Proteomes" id="UP000623467"/>
    </source>
</evidence>
<reference evidence="7" key="1">
    <citation type="submission" date="2020-05" db="EMBL/GenBank/DDBJ databases">
        <title>Mycena genomes resolve the evolution of fungal bioluminescence.</title>
        <authorList>
            <person name="Tsai I.J."/>
        </authorList>
    </citation>
    <scope>NUCLEOTIDE SEQUENCE</scope>
    <source>
        <strain evidence="7">160909Yilan</strain>
    </source>
</reference>
<proteinExistence type="predicted"/>
<accession>A0A8H6ZF37</accession>
<evidence type="ECO:0000256" key="4">
    <source>
        <dbReference type="ARBA" id="ARBA00023136"/>
    </source>
</evidence>
<keyword evidence="2 6" id="KW-0812">Transmembrane</keyword>
<sequence>MATWYQSFIFSALSSRVLKATQYWTTTNIADGLNALAICIEMIFFSGFMMWAFTYNEYKRKEGTPATSIWRPLWDSINFTDFFLEIFGSLRFYICGASPEEEERYNDGKRADFGQAFGVEGHRPRKLKKSRMESEGESVDLQSYSRVTSN</sequence>
<keyword evidence="4 6" id="KW-0472">Membrane</keyword>
<organism evidence="7 8">
    <name type="scientific">Mycena sanguinolenta</name>
    <dbReference type="NCBI Taxonomy" id="230812"/>
    <lineage>
        <taxon>Eukaryota</taxon>
        <taxon>Fungi</taxon>
        <taxon>Dikarya</taxon>
        <taxon>Basidiomycota</taxon>
        <taxon>Agaricomycotina</taxon>
        <taxon>Agaricomycetes</taxon>
        <taxon>Agaricomycetidae</taxon>
        <taxon>Agaricales</taxon>
        <taxon>Marasmiineae</taxon>
        <taxon>Mycenaceae</taxon>
        <taxon>Mycena</taxon>
    </lineage>
</organism>
<gene>
    <name evidence="7" type="ORF">MSAN_00034000</name>
</gene>
<keyword evidence="8" id="KW-1185">Reference proteome</keyword>
<evidence type="ECO:0000313" key="7">
    <source>
        <dbReference type="EMBL" id="KAF7376189.1"/>
    </source>
</evidence>
<evidence type="ECO:0000256" key="6">
    <source>
        <dbReference type="SAM" id="Phobius"/>
    </source>
</evidence>
<feature type="transmembrane region" description="Helical" evidence="6">
    <location>
        <begin position="35"/>
        <end position="53"/>
    </location>
</feature>
<dbReference type="Pfam" id="PF03619">
    <property type="entry name" value="Solute_trans_a"/>
    <property type="match status" value="1"/>
</dbReference>
<feature type="compositionally biased region" description="Polar residues" evidence="5">
    <location>
        <begin position="140"/>
        <end position="150"/>
    </location>
</feature>
<dbReference type="Proteomes" id="UP000623467">
    <property type="component" value="Unassembled WGS sequence"/>
</dbReference>
<evidence type="ECO:0000256" key="5">
    <source>
        <dbReference type="SAM" id="MobiDB-lite"/>
    </source>
</evidence>
<comment type="subcellular location">
    <subcellularLocation>
        <location evidence="1">Membrane</location>
        <topology evidence="1">Multi-pass membrane protein</topology>
    </subcellularLocation>
</comment>
<dbReference type="GO" id="GO:0016020">
    <property type="term" value="C:membrane"/>
    <property type="evidence" value="ECO:0007669"/>
    <property type="project" value="UniProtKB-SubCell"/>
</dbReference>
<dbReference type="InterPro" id="IPR005178">
    <property type="entry name" value="Ostalpha/TMEM184C"/>
</dbReference>
<feature type="region of interest" description="Disordered" evidence="5">
    <location>
        <begin position="116"/>
        <end position="150"/>
    </location>
</feature>
<comment type="caution">
    <text evidence="7">The sequence shown here is derived from an EMBL/GenBank/DDBJ whole genome shotgun (WGS) entry which is preliminary data.</text>
</comment>
<keyword evidence="3 6" id="KW-1133">Transmembrane helix</keyword>
<dbReference type="AlphaFoldDB" id="A0A8H6ZF37"/>
<evidence type="ECO:0000256" key="2">
    <source>
        <dbReference type="ARBA" id="ARBA00022692"/>
    </source>
</evidence>
<dbReference type="OrthoDB" id="5348404at2759"/>